<name>A0ACC2N5E2_9HYME</name>
<comment type="caution">
    <text evidence="1">The sequence shown here is derived from an EMBL/GenBank/DDBJ whole genome shotgun (WGS) entry which is preliminary data.</text>
</comment>
<evidence type="ECO:0000313" key="2">
    <source>
        <dbReference type="Proteomes" id="UP001239111"/>
    </source>
</evidence>
<gene>
    <name evidence="1" type="ORF">QAD02_007968</name>
</gene>
<organism evidence="1 2">
    <name type="scientific">Eretmocerus hayati</name>
    <dbReference type="NCBI Taxonomy" id="131215"/>
    <lineage>
        <taxon>Eukaryota</taxon>
        <taxon>Metazoa</taxon>
        <taxon>Ecdysozoa</taxon>
        <taxon>Arthropoda</taxon>
        <taxon>Hexapoda</taxon>
        <taxon>Insecta</taxon>
        <taxon>Pterygota</taxon>
        <taxon>Neoptera</taxon>
        <taxon>Endopterygota</taxon>
        <taxon>Hymenoptera</taxon>
        <taxon>Apocrita</taxon>
        <taxon>Proctotrupomorpha</taxon>
        <taxon>Chalcidoidea</taxon>
        <taxon>Aphelinidae</taxon>
        <taxon>Aphelininae</taxon>
        <taxon>Eretmocerus</taxon>
    </lineage>
</organism>
<dbReference type="Proteomes" id="UP001239111">
    <property type="component" value="Chromosome 4"/>
</dbReference>
<accession>A0ACC2N5E2</accession>
<proteinExistence type="predicted"/>
<sequence>MTARHSIEVEQRAQIEAEDQHRLQALRDERNNQRLRAYRNRAHISYRDQNDQGTVQRDVRSKRELAITVYELYHTKGGPFYPDRVTYRYRVVDQRGRIAPARGTTRVENVVPGQPKPGKNNRTELFFLSSLHQDFVLGESAIASLEERKQLLLKGCAYFPRSLHNA</sequence>
<protein>
    <submittedName>
        <fullName evidence="1">Uncharacterized protein</fullName>
    </submittedName>
</protein>
<reference evidence="1" key="1">
    <citation type="submission" date="2023-04" db="EMBL/GenBank/DDBJ databases">
        <title>A chromosome-level genome assembly of the parasitoid wasp Eretmocerus hayati.</title>
        <authorList>
            <person name="Zhong Y."/>
            <person name="Liu S."/>
            <person name="Liu Y."/>
        </authorList>
    </citation>
    <scope>NUCLEOTIDE SEQUENCE</scope>
    <source>
        <strain evidence="1">ZJU_SS_LIU_2023</strain>
    </source>
</reference>
<keyword evidence="2" id="KW-1185">Reference proteome</keyword>
<evidence type="ECO:0000313" key="1">
    <source>
        <dbReference type="EMBL" id="KAJ8666306.1"/>
    </source>
</evidence>
<dbReference type="EMBL" id="CM056744">
    <property type="protein sequence ID" value="KAJ8666306.1"/>
    <property type="molecule type" value="Genomic_DNA"/>
</dbReference>